<name>A0A164QBF1_BACCE</name>
<evidence type="ECO:0008006" key="3">
    <source>
        <dbReference type="Google" id="ProtNLM"/>
    </source>
</evidence>
<proteinExistence type="predicted"/>
<gene>
    <name evidence="1" type="ORF">B4088_1057</name>
</gene>
<evidence type="ECO:0000313" key="2">
    <source>
        <dbReference type="Proteomes" id="UP000076482"/>
    </source>
</evidence>
<dbReference type="Proteomes" id="UP000076482">
    <property type="component" value="Unassembled WGS sequence"/>
</dbReference>
<dbReference type="SUPFAM" id="SSF53335">
    <property type="entry name" value="S-adenosyl-L-methionine-dependent methyltransferases"/>
    <property type="match status" value="1"/>
</dbReference>
<sequence>MKSLVSIHDLLAIIEHTEGWLSPHEQFALLHLSSTLDHLEGDIVEIGSYKGKSTIALALGSSLLSNKKRPIYAIDPFLDCYYPSFQFNINYHGLQDFVIPIRKFSTQAYNDCPKSIAALFIDGDHEYSSVKHDITHYVSRVVNGGLILFHDYTEQFPGVIKAVNELCNNSEYNIVLTYDHLVIIRKTNY</sequence>
<protein>
    <recommendedName>
        <fullName evidence="3">Class I SAM-dependent methyltransferase</fullName>
    </recommendedName>
</protein>
<dbReference type="RefSeq" id="WP_063260204.1">
    <property type="nucleotide sequence ID" value="NZ_LJKE01000023.1"/>
</dbReference>
<dbReference type="Gene3D" id="3.40.50.150">
    <property type="entry name" value="Vaccinia Virus protein VP39"/>
    <property type="match status" value="2"/>
</dbReference>
<evidence type="ECO:0000313" key="1">
    <source>
        <dbReference type="EMBL" id="KZD70795.1"/>
    </source>
</evidence>
<dbReference type="Pfam" id="PF13578">
    <property type="entry name" value="Methyltransf_24"/>
    <property type="match status" value="1"/>
</dbReference>
<dbReference type="AlphaFoldDB" id="A0A164QBF1"/>
<dbReference type="InterPro" id="IPR029063">
    <property type="entry name" value="SAM-dependent_MTases_sf"/>
</dbReference>
<reference evidence="1 2" key="1">
    <citation type="submission" date="2015-09" db="EMBL/GenBank/DDBJ databases">
        <title>Bacillus cereus food isolates.</title>
        <authorList>
            <person name="Boekhorst J."/>
        </authorList>
    </citation>
    <scope>NUCLEOTIDE SEQUENCE [LARGE SCALE GENOMIC DNA]</scope>
    <source>
        <strain evidence="1 2">B4088</strain>
    </source>
</reference>
<dbReference type="EMBL" id="LJKE01000023">
    <property type="protein sequence ID" value="KZD70795.1"/>
    <property type="molecule type" value="Genomic_DNA"/>
</dbReference>
<organism evidence="1 2">
    <name type="scientific">Bacillus cereus</name>
    <dbReference type="NCBI Taxonomy" id="1396"/>
    <lineage>
        <taxon>Bacteria</taxon>
        <taxon>Bacillati</taxon>
        <taxon>Bacillota</taxon>
        <taxon>Bacilli</taxon>
        <taxon>Bacillales</taxon>
        <taxon>Bacillaceae</taxon>
        <taxon>Bacillus</taxon>
        <taxon>Bacillus cereus group</taxon>
    </lineage>
</organism>
<dbReference type="PATRIC" id="fig|1396.535.peg.5322"/>
<accession>A0A164QBF1</accession>
<comment type="caution">
    <text evidence="1">The sequence shown here is derived from an EMBL/GenBank/DDBJ whole genome shotgun (WGS) entry which is preliminary data.</text>
</comment>